<dbReference type="Pfam" id="PF02702">
    <property type="entry name" value="KdpD"/>
    <property type="match status" value="1"/>
</dbReference>
<keyword evidence="1" id="KW-0808">Transferase</keyword>
<feature type="domain" description="Signal transduction histidine kinase osmosensitive K+ channel sensor N-terminal" evidence="4">
    <location>
        <begin position="22"/>
        <end position="54"/>
    </location>
</feature>
<evidence type="ECO:0000313" key="6">
    <source>
        <dbReference type="Proteomes" id="UP000032582"/>
    </source>
</evidence>
<comment type="caution">
    <text evidence="5">The sequence shown here is derived from an EMBL/GenBank/DDBJ whole genome shotgun (WGS) entry which is preliminary data.</text>
</comment>
<dbReference type="Gene3D" id="3.40.50.300">
    <property type="entry name" value="P-loop containing nucleotide triphosphate hydrolases"/>
    <property type="match status" value="1"/>
</dbReference>
<dbReference type="InterPro" id="IPR052023">
    <property type="entry name" value="Histidine_kinase_KdpD"/>
</dbReference>
<evidence type="ECO:0000256" key="1">
    <source>
        <dbReference type="ARBA" id="ARBA00022679"/>
    </source>
</evidence>
<evidence type="ECO:0000313" key="5">
    <source>
        <dbReference type="EMBL" id="KJF75731.1"/>
    </source>
</evidence>
<evidence type="ECO:0000259" key="4">
    <source>
        <dbReference type="Pfam" id="PF02702"/>
    </source>
</evidence>
<dbReference type="Proteomes" id="UP000032582">
    <property type="component" value="Unassembled WGS sequence"/>
</dbReference>
<proteinExistence type="predicted"/>
<dbReference type="AlphaFoldDB" id="A0A0D8L3H2"/>
<sequence>MYEEPLRPDPDQLLAQVTERPRGKLKIFFGACAGVGKTYAMLKEAQRLREQGIDRAGRGGGN</sequence>
<feature type="non-terminal residue" evidence="5">
    <location>
        <position position="62"/>
    </location>
</feature>
<gene>
    <name evidence="5" type="ORF">UA45_22150</name>
</gene>
<dbReference type="GO" id="GO:0005886">
    <property type="term" value="C:plasma membrane"/>
    <property type="evidence" value="ECO:0007669"/>
    <property type="project" value="TreeGrafter"/>
</dbReference>
<dbReference type="InterPro" id="IPR027417">
    <property type="entry name" value="P-loop_NTPase"/>
</dbReference>
<dbReference type="InterPro" id="IPR003852">
    <property type="entry name" value="Sig_transdc_His_kinase_KdpD_N"/>
</dbReference>
<dbReference type="PANTHER" id="PTHR45569">
    <property type="entry name" value="SENSOR PROTEIN KDPD"/>
    <property type="match status" value="1"/>
</dbReference>
<keyword evidence="2" id="KW-0418">Kinase</keyword>
<dbReference type="PANTHER" id="PTHR45569:SF1">
    <property type="entry name" value="SENSOR PROTEIN KDPD"/>
    <property type="match status" value="1"/>
</dbReference>
<accession>A0A0D8L3H2</accession>
<dbReference type="GO" id="GO:0000155">
    <property type="term" value="F:phosphorelay sensor kinase activity"/>
    <property type="evidence" value="ECO:0007669"/>
    <property type="project" value="InterPro"/>
</dbReference>
<evidence type="ECO:0000256" key="2">
    <source>
        <dbReference type="ARBA" id="ARBA00022777"/>
    </source>
</evidence>
<dbReference type="EMBL" id="JZSH01000560">
    <property type="protein sequence ID" value="KJF75731.1"/>
    <property type="molecule type" value="Genomic_DNA"/>
</dbReference>
<keyword evidence="3" id="KW-0902">Two-component regulatory system</keyword>
<name>A0A0D8L3H2_MORMO</name>
<protein>
    <recommendedName>
        <fullName evidence="4">Signal transduction histidine kinase osmosensitive K+ channel sensor N-terminal domain-containing protein</fullName>
    </recommendedName>
</protein>
<reference evidence="5 6" key="1">
    <citation type="submission" date="2015-02" db="EMBL/GenBank/DDBJ databases">
        <title>Whole genome shotgun sequencing of cultured foodborne pathogen.</title>
        <authorList>
            <person name="Timme R."/>
            <person name="Allard M.W."/>
            <person name="Strain E."/>
            <person name="Evans P.S."/>
            <person name="Brown E."/>
        </authorList>
    </citation>
    <scope>NUCLEOTIDE SEQUENCE [LARGE SCALE GENOMIC DNA]</scope>
    <source>
        <strain evidence="5 6">GCSL-TSO-24</strain>
    </source>
</reference>
<organism evidence="5 6">
    <name type="scientific">Morganella morganii</name>
    <name type="common">Proteus morganii</name>
    <dbReference type="NCBI Taxonomy" id="582"/>
    <lineage>
        <taxon>Bacteria</taxon>
        <taxon>Pseudomonadati</taxon>
        <taxon>Pseudomonadota</taxon>
        <taxon>Gammaproteobacteria</taxon>
        <taxon>Enterobacterales</taxon>
        <taxon>Morganellaceae</taxon>
        <taxon>Morganella</taxon>
    </lineage>
</organism>
<evidence type="ECO:0000256" key="3">
    <source>
        <dbReference type="ARBA" id="ARBA00023012"/>
    </source>
</evidence>